<dbReference type="InterPro" id="IPR013342">
    <property type="entry name" value="Mandelate_racemase_C"/>
</dbReference>
<evidence type="ECO:0000313" key="3">
    <source>
        <dbReference type="EMBL" id="SVA56207.1"/>
    </source>
</evidence>
<dbReference type="SUPFAM" id="SSF51604">
    <property type="entry name" value="Enolase C-terminal domain-like"/>
    <property type="match status" value="1"/>
</dbReference>
<proteinExistence type="predicted"/>
<name>A0A381WWC9_9ZZZZ</name>
<dbReference type="Pfam" id="PF13378">
    <property type="entry name" value="MR_MLE_C"/>
    <property type="match status" value="1"/>
</dbReference>
<dbReference type="GO" id="GO:0003824">
    <property type="term" value="F:catalytic activity"/>
    <property type="evidence" value="ECO:0007669"/>
    <property type="project" value="UniProtKB-ARBA"/>
</dbReference>
<dbReference type="PANTHER" id="PTHR48073">
    <property type="entry name" value="O-SUCCINYLBENZOATE SYNTHASE-RELATED"/>
    <property type="match status" value="1"/>
</dbReference>
<feature type="non-terminal residue" evidence="3">
    <location>
        <position position="259"/>
    </location>
</feature>
<dbReference type="SMART" id="SM00922">
    <property type="entry name" value="MR_MLE"/>
    <property type="match status" value="1"/>
</dbReference>
<sequence length="259" mass="28726">MELSFTSYRLNCTHPFGISRSTNDYYDIVYVYLSGAGITGKGEAAPSARYGETNGRVIKQLNCIDEVPDESMSVEDGDIWCSDHSGGISALQAALSTAWLDWWTQKEKVCLADYFKSEKENMPLTSFTISIGDLNLIPQKIAEAAPYQVLKIKLGLGLQDDQQIIKLIRAETDKLIRVDANEGWDLETGLTMCKWLADHHVEFVEQPFKADNLHDTAALRKKSPLPLIADENSIVAANIPDIAHAFDGINIKLMKCASL</sequence>
<reference evidence="3" key="1">
    <citation type="submission" date="2018-05" db="EMBL/GenBank/DDBJ databases">
        <authorList>
            <person name="Lanie J.A."/>
            <person name="Ng W.-L."/>
            <person name="Kazmierczak K.M."/>
            <person name="Andrzejewski T.M."/>
            <person name="Davidsen T.M."/>
            <person name="Wayne K.J."/>
            <person name="Tettelin H."/>
            <person name="Glass J.I."/>
            <person name="Rusch D."/>
            <person name="Podicherti R."/>
            <person name="Tsui H.-C.T."/>
            <person name="Winkler M.E."/>
        </authorList>
    </citation>
    <scope>NUCLEOTIDE SEQUENCE</scope>
</reference>
<evidence type="ECO:0000256" key="1">
    <source>
        <dbReference type="ARBA" id="ARBA00022723"/>
    </source>
</evidence>
<dbReference type="GO" id="GO:0046872">
    <property type="term" value="F:metal ion binding"/>
    <property type="evidence" value="ECO:0007669"/>
    <property type="project" value="UniProtKB-KW"/>
</dbReference>
<evidence type="ECO:0000259" key="2">
    <source>
        <dbReference type="SMART" id="SM00922"/>
    </source>
</evidence>
<dbReference type="InterPro" id="IPR036849">
    <property type="entry name" value="Enolase-like_C_sf"/>
</dbReference>
<keyword evidence="1" id="KW-0479">Metal-binding</keyword>
<dbReference type="InterPro" id="IPR029017">
    <property type="entry name" value="Enolase-like_N"/>
</dbReference>
<dbReference type="InterPro" id="IPR029065">
    <property type="entry name" value="Enolase_C-like"/>
</dbReference>
<feature type="domain" description="Mandelate racemase/muconate lactonizing enzyme C-terminal" evidence="2">
    <location>
        <begin position="138"/>
        <end position="226"/>
    </location>
</feature>
<organism evidence="3">
    <name type="scientific">marine metagenome</name>
    <dbReference type="NCBI Taxonomy" id="408172"/>
    <lineage>
        <taxon>unclassified sequences</taxon>
        <taxon>metagenomes</taxon>
        <taxon>ecological metagenomes</taxon>
    </lineage>
</organism>
<dbReference type="SUPFAM" id="SSF54826">
    <property type="entry name" value="Enolase N-terminal domain-like"/>
    <property type="match status" value="1"/>
</dbReference>
<dbReference type="PANTHER" id="PTHR48073:SF2">
    <property type="entry name" value="O-SUCCINYLBENZOATE SYNTHASE"/>
    <property type="match status" value="1"/>
</dbReference>
<accession>A0A381WWC9</accession>
<gene>
    <name evidence="3" type="ORF">METZ01_LOCUS109061</name>
</gene>
<dbReference type="AlphaFoldDB" id="A0A381WWC9"/>
<protein>
    <recommendedName>
        <fullName evidence="2">Mandelate racemase/muconate lactonizing enzyme C-terminal domain-containing protein</fullName>
    </recommendedName>
</protein>
<dbReference type="Gene3D" id="3.20.20.120">
    <property type="entry name" value="Enolase-like C-terminal domain"/>
    <property type="match status" value="1"/>
</dbReference>
<dbReference type="EMBL" id="UINC01012937">
    <property type="protein sequence ID" value="SVA56207.1"/>
    <property type="molecule type" value="Genomic_DNA"/>
</dbReference>
<dbReference type="Gene3D" id="3.30.390.10">
    <property type="entry name" value="Enolase-like, N-terminal domain"/>
    <property type="match status" value="1"/>
</dbReference>